<accession>A0A8H6IUM6</accession>
<organism evidence="2 3">
    <name type="scientific">Colletotrichum sojae</name>
    <dbReference type="NCBI Taxonomy" id="2175907"/>
    <lineage>
        <taxon>Eukaryota</taxon>
        <taxon>Fungi</taxon>
        <taxon>Dikarya</taxon>
        <taxon>Ascomycota</taxon>
        <taxon>Pezizomycotina</taxon>
        <taxon>Sordariomycetes</taxon>
        <taxon>Hypocreomycetidae</taxon>
        <taxon>Glomerellales</taxon>
        <taxon>Glomerellaceae</taxon>
        <taxon>Colletotrichum</taxon>
        <taxon>Colletotrichum orchidearum species complex</taxon>
    </lineage>
</organism>
<dbReference type="EMBL" id="WIGN01000342">
    <property type="protein sequence ID" value="KAF6798151.1"/>
    <property type="molecule type" value="Genomic_DNA"/>
</dbReference>
<dbReference type="PANTHER" id="PTHR33112">
    <property type="entry name" value="DOMAIN PROTEIN, PUTATIVE-RELATED"/>
    <property type="match status" value="1"/>
</dbReference>
<protein>
    <submittedName>
        <fullName evidence="2">Heterokaryon incompatibility protein</fullName>
    </submittedName>
</protein>
<name>A0A8H6IUM6_9PEZI</name>
<dbReference type="Proteomes" id="UP000652219">
    <property type="component" value="Unassembled WGS sequence"/>
</dbReference>
<dbReference type="PANTHER" id="PTHR33112:SF16">
    <property type="entry name" value="HETEROKARYON INCOMPATIBILITY DOMAIN-CONTAINING PROTEIN"/>
    <property type="match status" value="1"/>
</dbReference>
<sequence length="289" mass="33294">MDHIEARLEHSQRVFLNFDLGGHDVRFGRVNHLEPVDDTTGSTHALGIAKQWLETCRTSPAHSRCREAYQNISNGSHSSLPRLPTRILHVGSGNQDPYLVESHGARARYCILSYCWGRPGTAITTKVNKPERQKGIPLTSLPTLIHESILTTRSLDFKYLWVDASCIIQDDPDDWAREASQMHELYACADLIITSLVAGDSWDKPFQHRPQDMTIYRPIPLHLELPKWDRPEFVKGDILELAVYPPKDMIFEDYIGPVHQRAWILQEQAMSTRLLYFEARMLHWECLDR</sequence>
<evidence type="ECO:0000259" key="1">
    <source>
        <dbReference type="Pfam" id="PF06985"/>
    </source>
</evidence>
<gene>
    <name evidence="2" type="ORF">CSOJ01_12801</name>
</gene>
<evidence type="ECO:0000313" key="3">
    <source>
        <dbReference type="Proteomes" id="UP000652219"/>
    </source>
</evidence>
<reference evidence="2 3" key="1">
    <citation type="journal article" date="2020" name="Phytopathology">
        <title>Genome Sequence Resources of Colletotrichum truncatum, C. plurivorum, C. musicola, and C. sojae: Four Species Pathogenic to Soybean (Glycine max).</title>
        <authorList>
            <person name="Rogerio F."/>
            <person name="Boufleur T.R."/>
            <person name="Ciampi-Guillardi M."/>
            <person name="Sukno S.A."/>
            <person name="Thon M.R."/>
            <person name="Massola Junior N.S."/>
            <person name="Baroncelli R."/>
        </authorList>
    </citation>
    <scope>NUCLEOTIDE SEQUENCE [LARGE SCALE GENOMIC DNA]</scope>
    <source>
        <strain evidence="2 3">LFN0009</strain>
    </source>
</reference>
<feature type="domain" description="Heterokaryon incompatibility" evidence="1">
    <location>
        <begin position="109"/>
        <end position="267"/>
    </location>
</feature>
<dbReference type="AlphaFoldDB" id="A0A8H6IUM6"/>
<proteinExistence type="predicted"/>
<dbReference type="InterPro" id="IPR010730">
    <property type="entry name" value="HET"/>
</dbReference>
<comment type="caution">
    <text evidence="2">The sequence shown here is derived from an EMBL/GenBank/DDBJ whole genome shotgun (WGS) entry which is preliminary data.</text>
</comment>
<evidence type="ECO:0000313" key="2">
    <source>
        <dbReference type="EMBL" id="KAF6798151.1"/>
    </source>
</evidence>
<keyword evidence="3" id="KW-1185">Reference proteome</keyword>
<dbReference type="Pfam" id="PF06985">
    <property type="entry name" value="HET"/>
    <property type="match status" value="1"/>
</dbReference>